<dbReference type="EMBL" id="CP032707">
    <property type="protein sequence ID" value="AYG94495.1"/>
    <property type="molecule type" value="Genomic_DNA"/>
</dbReference>
<sequence length="215" mass="23677">MLGVVVLLSACQQWLSLFNAQADMKLGPSEILACLATALPYIFISQVLRACHEEGVSLEAYYPRHRPALAGALLIPVITSFGVNIFYAVTLHEAVVPTVVGLLAYHGVRFSCILPMLIWPAVAVQRTALAVLIAHTVLLMWSESADLRLRTLFRLSFSWPGVTQLRLRRHLGCDWLHLTSHLMRLGSAVGPCSEWQAGRFRLGLLLIPAKAQDVG</sequence>
<reference evidence="2 3" key="1">
    <citation type="submission" date="2018-10" db="EMBL/GenBank/DDBJ databases">
        <title>Complete genome sequence of Brevundimonas naejangsanensis BRV3.</title>
        <authorList>
            <person name="Berrios L."/>
            <person name="Ely B."/>
        </authorList>
    </citation>
    <scope>NUCLEOTIDE SEQUENCE [LARGE SCALE GENOMIC DNA]</scope>
    <source>
        <strain evidence="2 3">BRV3</strain>
    </source>
</reference>
<keyword evidence="1" id="KW-0472">Membrane</keyword>
<evidence type="ECO:0000256" key="1">
    <source>
        <dbReference type="SAM" id="Phobius"/>
    </source>
</evidence>
<dbReference type="RefSeq" id="WP_121481650.1">
    <property type="nucleotide sequence ID" value="NZ_CP032707.1"/>
</dbReference>
<dbReference type="OrthoDB" id="7205860at2"/>
<protein>
    <submittedName>
        <fullName evidence="2">Uncharacterized protein</fullName>
    </submittedName>
</protein>
<accession>A0A494RDU6</accession>
<keyword evidence="1" id="KW-1133">Transmembrane helix</keyword>
<evidence type="ECO:0000313" key="3">
    <source>
        <dbReference type="Proteomes" id="UP000276984"/>
    </source>
</evidence>
<evidence type="ECO:0000313" key="2">
    <source>
        <dbReference type="EMBL" id="AYG94495.1"/>
    </source>
</evidence>
<feature type="transmembrane region" description="Helical" evidence="1">
    <location>
        <begin position="30"/>
        <end position="48"/>
    </location>
</feature>
<feature type="transmembrane region" description="Helical" evidence="1">
    <location>
        <begin position="68"/>
        <end position="89"/>
    </location>
</feature>
<dbReference type="AlphaFoldDB" id="A0A494RDU6"/>
<proteinExistence type="predicted"/>
<name>A0A494RDU6_9CAUL</name>
<keyword evidence="3" id="KW-1185">Reference proteome</keyword>
<gene>
    <name evidence="2" type="ORF">D8I30_04335</name>
</gene>
<organism evidence="2 3">
    <name type="scientific">Brevundimonas naejangsanensis</name>
    <dbReference type="NCBI Taxonomy" id="588932"/>
    <lineage>
        <taxon>Bacteria</taxon>
        <taxon>Pseudomonadati</taxon>
        <taxon>Pseudomonadota</taxon>
        <taxon>Alphaproteobacteria</taxon>
        <taxon>Caulobacterales</taxon>
        <taxon>Caulobacteraceae</taxon>
        <taxon>Brevundimonas</taxon>
    </lineage>
</organism>
<keyword evidence="1" id="KW-0812">Transmembrane</keyword>
<dbReference type="Proteomes" id="UP000276984">
    <property type="component" value="Chromosome"/>
</dbReference>